<feature type="domain" description="Glycosyltransferase subfamily 4-like N-terminal" evidence="5">
    <location>
        <begin position="42"/>
        <end position="194"/>
    </location>
</feature>
<reference evidence="6 7" key="1">
    <citation type="submission" date="2012-05" db="EMBL/GenBank/DDBJ databases">
        <authorList>
            <person name="Harkins D.M."/>
            <person name="Madupu R."/>
            <person name="Durkin A.S."/>
            <person name="Torralba M."/>
            <person name="Methe B."/>
            <person name="Sutton G.G."/>
            <person name="Nelson K.E."/>
        </authorList>
    </citation>
    <scope>NUCLEOTIDE SEQUENCE [LARGE SCALE GENOMIC DNA]</scope>
    <source>
        <strain evidence="6 7">F0489</strain>
    </source>
</reference>
<feature type="domain" description="Glycosyl transferase family 1" evidence="4">
    <location>
        <begin position="218"/>
        <end position="369"/>
    </location>
</feature>
<keyword evidence="7" id="KW-1185">Reference proteome</keyword>
<dbReference type="eggNOG" id="COG0438">
    <property type="taxonomic scope" value="Bacteria"/>
</dbReference>
<gene>
    <name evidence="6" type="ORF">HMPREF1318_1802</name>
</gene>
<dbReference type="Pfam" id="PF13579">
    <property type="entry name" value="Glyco_trans_4_4"/>
    <property type="match status" value="1"/>
</dbReference>
<evidence type="ECO:0000313" key="7">
    <source>
        <dbReference type="Proteomes" id="UP000002941"/>
    </source>
</evidence>
<evidence type="ECO:0000256" key="1">
    <source>
        <dbReference type="ARBA" id="ARBA00022676"/>
    </source>
</evidence>
<dbReference type="AlphaFoldDB" id="J0N5L1"/>
<dbReference type="SUPFAM" id="SSF53756">
    <property type="entry name" value="UDP-Glycosyltransferase/glycogen phosphorylase"/>
    <property type="match status" value="1"/>
</dbReference>
<protein>
    <submittedName>
        <fullName evidence="6">Glycosyltransferase, group 1 family protein</fullName>
        <ecNumber evidence="6">2.4.-.-</ecNumber>
    </submittedName>
</protein>
<comment type="caution">
    <text evidence="6">The sequence shown here is derived from an EMBL/GenBank/DDBJ whole genome shotgun (WGS) entry which is preliminary data.</text>
</comment>
<name>J0N5L1_9ACTO</name>
<dbReference type="PATRIC" id="fig|1125718.3.peg.2133"/>
<dbReference type="Proteomes" id="UP000002941">
    <property type="component" value="Unassembled WGS sequence"/>
</dbReference>
<proteinExistence type="predicted"/>
<feature type="region of interest" description="Disordered" evidence="3">
    <location>
        <begin position="1"/>
        <end position="31"/>
    </location>
</feature>
<dbReference type="Gene3D" id="3.40.50.2000">
    <property type="entry name" value="Glycogen Phosphorylase B"/>
    <property type="match status" value="2"/>
</dbReference>
<dbReference type="InterPro" id="IPR001296">
    <property type="entry name" value="Glyco_trans_1"/>
</dbReference>
<evidence type="ECO:0000313" key="6">
    <source>
        <dbReference type="EMBL" id="EJF39752.1"/>
    </source>
</evidence>
<evidence type="ECO:0000259" key="4">
    <source>
        <dbReference type="Pfam" id="PF00534"/>
    </source>
</evidence>
<evidence type="ECO:0000256" key="2">
    <source>
        <dbReference type="ARBA" id="ARBA00022679"/>
    </source>
</evidence>
<dbReference type="InterPro" id="IPR028098">
    <property type="entry name" value="Glyco_trans_4-like_N"/>
</dbReference>
<organism evidence="6 7">
    <name type="scientific">Actinomyces massiliensis F0489</name>
    <dbReference type="NCBI Taxonomy" id="1125718"/>
    <lineage>
        <taxon>Bacteria</taxon>
        <taxon>Bacillati</taxon>
        <taxon>Actinomycetota</taxon>
        <taxon>Actinomycetes</taxon>
        <taxon>Actinomycetales</taxon>
        <taxon>Actinomycetaceae</taxon>
        <taxon>Actinomyces</taxon>
    </lineage>
</organism>
<dbReference type="CDD" id="cd03801">
    <property type="entry name" value="GT4_PimA-like"/>
    <property type="match status" value="1"/>
</dbReference>
<dbReference type="GO" id="GO:0016757">
    <property type="term" value="F:glycosyltransferase activity"/>
    <property type="evidence" value="ECO:0007669"/>
    <property type="project" value="UniProtKB-KW"/>
</dbReference>
<dbReference type="PANTHER" id="PTHR12526:SF638">
    <property type="entry name" value="SPORE COAT PROTEIN SA"/>
    <property type="match status" value="1"/>
</dbReference>
<keyword evidence="1 6" id="KW-0328">Glycosyltransferase</keyword>
<dbReference type="EMBL" id="AKFT01000173">
    <property type="protein sequence ID" value="EJF39752.1"/>
    <property type="molecule type" value="Genomic_DNA"/>
</dbReference>
<accession>J0N5L1</accession>
<evidence type="ECO:0000259" key="5">
    <source>
        <dbReference type="Pfam" id="PF13579"/>
    </source>
</evidence>
<dbReference type="Pfam" id="PF00534">
    <property type="entry name" value="Glycos_transf_1"/>
    <property type="match status" value="1"/>
</dbReference>
<sequence>MSPEGRSPAEEAPGPSGTVEARDSGGRGRRRRVLEVSGSAAGGVRAHLGDCARLLVRAGHDVIVEAPAAVIDGVDLGGARGEPLEIGPRPSPGDPAAVARLRRLGRRADVVHAHGLRAGALAALALGRRRSGRTRLVVTLHNLTVGGRLTRAVGERLERLVATRADLVLAVSPDLVERATRCGAKRVEIAVIPAPPRALTGLAPIASSVESAWGAEGLRLLTVARLAPQKGIGLLLDAAAALQVRAADGEVPAFAWALAGEGPQTRAARERVGVENLPVRLLGGREDVPVLLQEADIVIQTSLWEGQPLIVQEAMRAGAAVVATDVGGTALTARGGATLVEPTPDAIADAVAALMADDSLRAAARERARAAAADLPTAGDLLDQLIGQVLGEG</sequence>
<keyword evidence="2 6" id="KW-0808">Transferase</keyword>
<dbReference type="PANTHER" id="PTHR12526">
    <property type="entry name" value="GLYCOSYLTRANSFERASE"/>
    <property type="match status" value="1"/>
</dbReference>
<evidence type="ECO:0000256" key="3">
    <source>
        <dbReference type="SAM" id="MobiDB-lite"/>
    </source>
</evidence>
<dbReference type="EC" id="2.4.-.-" evidence="6"/>